<feature type="transmembrane region" description="Helical" evidence="12">
    <location>
        <begin position="33"/>
        <end position="55"/>
    </location>
</feature>
<evidence type="ECO:0000256" key="5">
    <source>
        <dbReference type="ARBA" id="ARBA00022801"/>
    </source>
</evidence>
<keyword evidence="12" id="KW-0812">Transmembrane</keyword>
<evidence type="ECO:0000256" key="6">
    <source>
        <dbReference type="ARBA" id="ARBA00022833"/>
    </source>
</evidence>
<dbReference type="GO" id="GO:0004035">
    <property type="term" value="F:alkaline phosphatase activity"/>
    <property type="evidence" value="ECO:0007669"/>
    <property type="project" value="UniProtKB-EC"/>
</dbReference>
<comment type="cofactor">
    <cofactor evidence="9">
        <name>Mg(2+)</name>
        <dbReference type="ChEBI" id="CHEBI:18420"/>
    </cofactor>
    <text evidence="9">Binds 1 Mg(2+) ion.</text>
</comment>
<comment type="caution">
    <text evidence="13">The sequence shown here is derived from an EMBL/GenBank/DDBJ whole genome shotgun (WGS) entry which is preliminary data.</text>
</comment>
<accession>A0A507E953</accession>
<dbReference type="PANTHER" id="PTHR11596:SF5">
    <property type="entry name" value="ALKALINE PHOSPHATASE"/>
    <property type="match status" value="1"/>
</dbReference>
<evidence type="ECO:0000313" key="13">
    <source>
        <dbReference type="EMBL" id="TPX59917.1"/>
    </source>
</evidence>
<feature type="binding site" evidence="9">
    <location>
        <position position="173"/>
    </location>
    <ligand>
        <name>Mg(2+)</name>
        <dbReference type="ChEBI" id="CHEBI:18420"/>
    </ligand>
</feature>
<evidence type="ECO:0000256" key="10">
    <source>
        <dbReference type="RuleBase" id="RU003946"/>
    </source>
</evidence>
<feature type="binding site" evidence="9">
    <location>
        <position position="334"/>
    </location>
    <ligand>
        <name>Mg(2+)</name>
        <dbReference type="ChEBI" id="CHEBI:18420"/>
    </ligand>
</feature>
<keyword evidence="12" id="KW-1133">Transmembrane helix</keyword>
<dbReference type="Pfam" id="PF00245">
    <property type="entry name" value="Alk_phosphatase"/>
    <property type="match status" value="2"/>
</dbReference>
<dbReference type="InterPro" id="IPR017850">
    <property type="entry name" value="Alkaline_phosphatase_core_sf"/>
</dbReference>
<evidence type="ECO:0000256" key="3">
    <source>
        <dbReference type="ARBA" id="ARBA00022553"/>
    </source>
</evidence>
<evidence type="ECO:0000256" key="11">
    <source>
        <dbReference type="RuleBase" id="RU003947"/>
    </source>
</evidence>
<dbReference type="PANTHER" id="PTHR11596">
    <property type="entry name" value="ALKALINE PHOSPHATASE"/>
    <property type="match status" value="1"/>
</dbReference>
<dbReference type="EMBL" id="QEAQ01000020">
    <property type="protein sequence ID" value="TPX59917.1"/>
    <property type="molecule type" value="Genomic_DNA"/>
</dbReference>
<sequence>MPDHEEATASDPLLGRIDEQDRAAATRQRRRKVILATFASAVVLLSAFTVAGILFTKKASNNGGKPNVILMISDGFGPASETLARNYYQYTHDVPAGTQLPLDTILVGASRTRSSDSFVTDSAAGATAFACGIKTLNGAIAVSPGLKPCGTVLEAAKEQGFLTGMVVTSRITHGKRSDAHLITIETLGLRQANLATPACFASHANSRVLEDDIALHEIGNYTLGRRVDLMFGGGSCFFKPNSEAGSCRSDNIDAYAMAKDIGWHVASDDRTLFDALDPASVSLPLLNLFSGDHMAYEIDRDEKSEPSLKEMALKALDILTLSEKKSKGFFLMIEGSRIDMAAHNNDPATHVREILAYQQTIEAVKKFVDENPGTIMISVSDHETGGLSVGRQLDPNQYPVYNWNPDALTRVQRSTESIAPLLIAHDHRTLRDYIAKTVFPTWLDIHNATTAEIASVVDLATATDSDRQIERLSALLGELSSRRAGLGWATQGHSAVDVNLYAYGHNADQLRGNHENTEIGDFIIRHMGLDVGAITTKLTRDPPNDLAALKAPSTRRGDFQVKHYHSHSK</sequence>
<dbReference type="InterPro" id="IPR001952">
    <property type="entry name" value="Alkaline_phosphatase"/>
</dbReference>
<dbReference type="EC" id="3.1.3.1" evidence="2 11"/>
<evidence type="ECO:0000313" key="14">
    <source>
        <dbReference type="Proteomes" id="UP000318582"/>
    </source>
</evidence>
<organism evidence="13 14">
    <name type="scientific">Powellomyces hirtus</name>
    <dbReference type="NCBI Taxonomy" id="109895"/>
    <lineage>
        <taxon>Eukaryota</taxon>
        <taxon>Fungi</taxon>
        <taxon>Fungi incertae sedis</taxon>
        <taxon>Chytridiomycota</taxon>
        <taxon>Chytridiomycota incertae sedis</taxon>
        <taxon>Chytridiomycetes</taxon>
        <taxon>Spizellomycetales</taxon>
        <taxon>Powellomycetaceae</taxon>
        <taxon>Powellomyces</taxon>
    </lineage>
</organism>
<evidence type="ECO:0000256" key="1">
    <source>
        <dbReference type="ARBA" id="ARBA00005984"/>
    </source>
</evidence>
<dbReference type="PRINTS" id="PR00113">
    <property type="entry name" value="ALKPHPHTASE"/>
</dbReference>
<feature type="binding site" evidence="9">
    <location>
        <position position="74"/>
    </location>
    <ligand>
        <name>Zn(2+)</name>
        <dbReference type="ChEBI" id="CHEBI:29105"/>
        <label>2</label>
    </ligand>
</feature>
<feature type="binding site" evidence="9">
    <location>
        <position position="343"/>
    </location>
    <ligand>
        <name>Zn(2+)</name>
        <dbReference type="ChEBI" id="CHEBI:29105"/>
        <label>2</label>
    </ligand>
</feature>
<dbReference type="GO" id="GO:0000329">
    <property type="term" value="C:fungal-type vacuole membrane"/>
    <property type="evidence" value="ECO:0007669"/>
    <property type="project" value="TreeGrafter"/>
</dbReference>
<feature type="binding site" evidence="9">
    <location>
        <position position="381"/>
    </location>
    <ligand>
        <name>Zn(2+)</name>
        <dbReference type="ChEBI" id="CHEBI:29105"/>
        <label>2</label>
    </ligand>
</feature>
<feature type="binding site" evidence="9">
    <location>
        <position position="339"/>
    </location>
    <ligand>
        <name>Zn(2+)</name>
        <dbReference type="ChEBI" id="CHEBI:29105"/>
        <label>2</label>
    </ligand>
</feature>
<dbReference type="GO" id="GO:0046872">
    <property type="term" value="F:metal ion binding"/>
    <property type="evidence" value="ECO:0007669"/>
    <property type="project" value="UniProtKB-KW"/>
</dbReference>
<feature type="binding site" evidence="9">
    <location>
        <position position="493"/>
    </location>
    <ligand>
        <name>Zn(2+)</name>
        <dbReference type="ChEBI" id="CHEBI:29105"/>
        <label>2</label>
    </ligand>
</feature>
<evidence type="ECO:0000256" key="7">
    <source>
        <dbReference type="ARBA" id="ARBA00022842"/>
    </source>
</evidence>
<dbReference type="PROSITE" id="PS00123">
    <property type="entry name" value="ALKALINE_PHOSPHATASE"/>
    <property type="match status" value="1"/>
</dbReference>
<dbReference type="SUPFAM" id="SSF53649">
    <property type="entry name" value="Alkaline phosphatase-like"/>
    <property type="match status" value="1"/>
</dbReference>
<feature type="active site" description="Phosphoserine intermediate" evidence="8">
    <location>
        <position position="122"/>
    </location>
</feature>
<keyword evidence="4 9" id="KW-0479">Metal-binding</keyword>
<comment type="cofactor">
    <cofactor evidence="9">
        <name>Zn(2+)</name>
        <dbReference type="ChEBI" id="CHEBI:29105"/>
    </cofactor>
    <text evidence="9">Binds 2 Zn(2+) ions.</text>
</comment>
<keyword evidence="3" id="KW-0597">Phosphoprotein</keyword>
<keyword evidence="5 11" id="KW-0378">Hydrolase</keyword>
<keyword evidence="14" id="KW-1185">Reference proteome</keyword>
<dbReference type="InterPro" id="IPR018299">
    <property type="entry name" value="Alkaline_phosphatase_AS"/>
</dbReference>
<protein>
    <recommendedName>
        <fullName evidence="2 11">Alkaline phosphatase</fullName>
        <ecNumber evidence="2 11">3.1.3.1</ecNumber>
    </recommendedName>
</protein>
<evidence type="ECO:0000256" key="4">
    <source>
        <dbReference type="ARBA" id="ARBA00022723"/>
    </source>
</evidence>
<dbReference type="AlphaFoldDB" id="A0A507E953"/>
<evidence type="ECO:0000256" key="9">
    <source>
        <dbReference type="PIRSR" id="PIRSR601952-2"/>
    </source>
</evidence>
<feature type="binding site" evidence="9">
    <location>
        <position position="74"/>
    </location>
    <ligand>
        <name>Mg(2+)</name>
        <dbReference type="ChEBI" id="CHEBI:18420"/>
    </ligand>
</feature>
<comment type="catalytic activity">
    <reaction evidence="11">
        <text>a phosphate monoester + H2O = an alcohol + phosphate</text>
        <dbReference type="Rhea" id="RHEA:15017"/>
        <dbReference type="ChEBI" id="CHEBI:15377"/>
        <dbReference type="ChEBI" id="CHEBI:30879"/>
        <dbReference type="ChEBI" id="CHEBI:43474"/>
        <dbReference type="ChEBI" id="CHEBI:67140"/>
        <dbReference type="EC" id="3.1.3.1"/>
    </reaction>
</comment>
<feature type="binding site" evidence="9">
    <location>
        <position position="382"/>
    </location>
    <ligand>
        <name>Zn(2+)</name>
        <dbReference type="ChEBI" id="CHEBI:29105"/>
        <label>2</label>
    </ligand>
</feature>
<dbReference type="Gene3D" id="3.40.720.10">
    <property type="entry name" value="Alkaline Phosphatase, subunit A"/>
    <property type="match status" value="2"/>
</dbReference>
<keyword evidence="6 9" id="KW-0862">Zinc</keyword>
<name>A0A507E953_9FUNG</name>
<dbReference type="Proteomes" id="UP000318582">
    <property type="component" value="Unassembled WGS sequence"/>
</dbReference>
<proteinExistence type="inferred from homology"/>
<dbReference type="SMART" id="SM00098">
    <property type="entry name" value="alkPPc"/>
    <property type="match status" value="1"/>
</dbReference>
<reference evidence="13 14" key="1">
    <citation type="journal article" date="2019" name="Sci. Rep.">
        <title>Comparative genomics of chytrid fungi reveal insights into the obligate biotrophic and pathogenic lifestyle of Synchytrium endobioticum.</title>
        <authorList>
            <person name="van de Vossenberg B.T.L.H."/>
            <person name="Warris S."/>
            <person name="Nguyen H.D.T."/>
            <person name="van Gent-Pelzer M.P.E."/>
            <person name="Joly D.L."/>
            <person name="van de Geest H.C."/>
            <person name="Bonants P.J.M."/>
            <person name="Smith D.S."/>
            <person name="Levesque C.A."/>
            <person name="van der Lee T.A.J."/>
        </authorList>
    </citation>
    <scope>NUCLEOTIDE SEQUENCE [LARGE SCALE GENOMIC DNA]</scope>
    <source>
        <strain evidence="13 14">CBS 809.83</strain>
    </source>
</reference>
<dbReference type="CDD" id="cd16012">
    <property type="entry name" value="ALP"/>
    <property type="match status" value="1"/>
</dbReference>
<evidence type="ECO:0000256" key="12">
    <source>
        <dbReference type="SAM" id="Phobius"/>
    </source>
</evidence>
<dbReference type="STRING" id="109895.A0A507E953"/>
<evidence type="ECO:0000256" key="8">
    <source>
        <dbReference type="PIRSR" id="PIRSR601952-1"/>
    </source>
</evidence>
<gene>
    <name evidence="13" type="primary">PHO8</name>
    <name evidence="13" type="ORF">PhCBS80983_g02116</name>
</gene>
<comment type="similarity">
    <text evidence="1 10">Belongs to the alkaline phosphatase family.</text>
</comment>
<keyword evidence="12" id="KW-0472">Membrane</keyword>
<keyword evidence="7 9" id="KW-0460">Magnesium</keyword>
<evidence type="ECO:0000256" key="2">
    <source>
        <dbReference type="ARBA" id="ARBA00012647"/>
    </source>
</evidence>